<sequence length="563" mass="65744">MDQNYSSQINVKICSYCKEATMYHCHTCQQDLCRHCKESHTINLDTKQHDVKLYRERIKCTTKREVCASHPRQVYEMYCESCNTPFCLSCKEHKNHETLNLRTAYEDKRKQHYEKIRKLKDDTLYSLQILRLGLKSDIRDDAKTIREEIEHLQSAIGKMFQRMNYLMDDAIITVKDDATFKYQCLLHEQSLKISKRNTMFNRYEEKLERTANRPVKFLKFVKKVSLCKFQNTPSLPQGYLFSLSQDIKTEDMVKLLHKIRIEDRGKRQVKIERLLGRMTSPVLQKMITMTDLGFCHHISNVECDSVWVGDTLKVDLVDIPSSAIIHSLVGVPHTHGTGSYTLDNQRNLNIINMNASIIKVSFDMQTRTNVFQRKDPAWEMMCVHFSNSTLDLLIGMYNRDLKIGKILRYSTSGKLIKTIQYDQAGKPMYRIPRYLTENNNGDIVVSVWRYNEPGCVVVTDAQGRRRFSYRGSPQELNLVPRGICTDALSHILVCDRKTETVHLIDKDGQFLCFLLTKELPEIKEPYCLSYDFRNHILLVGSRLDNKISVFRYINRYALDSTSE</sequence>
<dbReference type="PANTHER" id="PTHR25462">
    <property type="entry name" value="BONUS, ISOFORM C-RELATED"/>
    <property type="match status" value="1"/>
</dbReference>
<dbReference type="Pfam" id="PF00643">
    <property type="entry name" value="zf-B_box"/>
    <property type="match status" value="1"/>
</dbReference>
<keyword evidence="1" id="KW-0863">Zinc-finger</keyword>
<dbReference type="PROSITE" id="PS50119">
    <property type="entry name" value="ZF_BBOX"/>
    <property type="match status" value="2"/>
</dbReference>
<dbReference type="GO" id="GO:0061630">
    <property type="term" value="F:ubiquitin protein ligase activity"/>
    <property type="evidence" value="ECO:0007669"/>
    <property type="project" value="TreeGrafter"/>
</dbReference>
<evidence type="ECO:0000313" key="5">
    <source>
        <dbReference type="RefSeq" id="XP_022308911.1"/>
    </source>
</evidence>
<keyword evidence="4" id="KW-1185">Reference proteome</keyword>
<evidence type="ECO:0000313" key="4">
    <source>
        <dbReference type="Proteomes" id="UP000694844"/>
    </source>
</evidence>
<dbReference type="SUPFAM" id="SSF57845">
    <property type="entry name" value="B-box zinc-binding domain"/>
    <property type="match status" value="1"/>
</dbReference>
<keyword evidence="1" id="KW-0479">Metal-binding</keyword>
<dbReference type="KEGG" id="cvn:111114742"/>
<keyword evidence="1" id="KW-0862">Zinc</keyword>
<dbReference type="Gene3D" id="2.120.10.30">
    <property type="entry name" value="TolB, C-terminal domain"/>
    <property type="match status" value="1"/>
</dbReference>
<dbReference type="OrthoDB" id="6108862at2759"/>
<reference evidence="5" key="1">
    <citation type="submission" date="2025-08" db="UniProtKB">
        <authorList>
            <consortium name="RefSeq"/>
        </authorList>
    </citation>
    <scope>IDENTIFICATION</scope>
    <source>
        <tissue evidence="5">Whole sample</tissue>
    </source>
</reference>
<gene>
    <name evidence="5" type="primary">LOC111114742</name>
</gene>
<dbReference type="GO" id="GO:0008270">
    <property type="term" value="F:zinc ion binding"/>
    <property type="evidence" value="ECO:0007669"/>
    <property type="project" value="UniProtKB-KW"/>
</dbReference>
<dbReference type="SUPFAM" id="SSF101898">
    <property type="entry name" value="NHL repeat"/>
    <property type="match status" value="1"/>
</dbReference>
<feature type="domain" description="B box-type" evidence="3">
    <location>
        <begin position="9"/>
        <end position="54"/>
    </location>
</feature>
<feature type="coiled-coil region" evidence="2">
    <location>
        <begin position="102"/>
        <end position="155"/>
    </location>
</feature>
<dbReference type="AlphaFoldDB" id="A0A8B8C1I6"/>
<proteinExistence type="predicted"/>
<dbReference type="Gene3D" id="3.30.160.60">
    <property type="entry name" value="Classic Zinc Finger"/>
    <property type="match status" value="1"/>
</dbReference>
<evidence type="ECO:0000259" key="3">
    <source>
        <dbReference type="PROSITE" id="PS50119"/>
    </source>
</evidence>
<dbReference type="InterPro" id="IPR011042">
    <property type="entry name" value="6-blade_b-propeller_TolB-like"/>
</dbReference>
<dbReference type="GeneID" id="111114742"/>
<evidence type="ECO:0000256" key="2">
    <source>
        <dbReference type="SAM" id="Coils"/>
    </source>
</evidence>
<dbReference type="Proteomes" id="UP000694844">
    <property type="component" value="Chromosome 9"/>
</dbReference>
<name>A0A8B8C1I6_CRAVI</name>
<dbReference type="SMART" id="SM00336">
    <property type="entry name" value="BBOX"/>
    <property type="match status" value="2"/>
</dbReference>
<dbReference type="PANTHER" id="PTHR25462:SF296">
    <property type="entry name" value="MEIOTIC P26, ISOFORM F"/>
    <property type="match status" value="1"/>
</dbReference>
<keyword evidence="2" id="KW-0175">Coiled coil</keyword>
<accession>A0A8B8C1I6</accession>
<dbReference type="RefSeq" id="XP_022308911.1">
    <property type="nucleotide sequence ID" value="XM_022453203.1"/>
</dbReference>
<dbReference type="InterPro" id="IPR047153">
    <property type="entry name" value="TRIM45/56/19-like"/>
</dbReference>
<protein>
    <submittedName>
        <fullName evidence="5">Uncharacterized protein LOC111114742</fullName>
    </submittedName>
</protein>
<dbReference type="InterPro" id="IPR000315">
    <property type="entry name" value="Znf_B-box"/>
</dbReference>
<organism evidence="4 5">
    <name type="scientific">Crassostrea virginica</name>
    <name type="common">Eastern oyster</name>
    <dbReference type="NCBI Taxonomy" id="6565"/>
    <lineage>
        <taxon>Eukaryota</taxon>
        <taxon>Metazoa</taxon>
        <taxon>Spiralia</taxon>
        <taxon>Lophotrochozoa</taxon>
        <taxon>Mollusca</taxon>
        <taxon>Bivalvia</taxon>
        <taxon>Autobranchia</taxon>
        <taxon>Pteriomorphia</taxon>
        <taxon>Ostreida</taxon>
        <taxon>Ostreoidea</taxon>
        <taxon>Ostreidae</taxon>
        <taxon>Crassostrea</taxon>
    </lineage>
</organism>
<evidence type="ECO:0000256" key="1">
    <source>
        <dbReference type="PROSITE-ProRule" id="PRU00024"/>
    </source>
</evidence>
<feature type="domain" description="B box-type" evidence="3">
    <location>
        <begin position="62"/>
        <end position="99"/>
    </location>
</feature>